<dbReference type="Proteomes" id="UP000568380">
    <property type="component" value="Unassembled WGS sequence"/>
</dbReference>
<organism evidence="2 3">
    <name type="scientific">Nonomuraea endophytica</name>
    <dbReference type="NCBI Taxonomy" id="714136"/>
    <lineage>
        <taxon>Bacteria</taxon>
        <taxon>Bacillati</taxon>
        <taxon>Actinomycetota</taxon>
        <taxon>Actinomycetes</taxon>
        <taxon>Streptosporangiales</taxon>
        <taxon>Streptosporangiaceae</taxon>
        <taxon>Nonomuraea</taxon>
    </lineage>
</organism>
<name>A0A7W8AAG4_9ACTN</name>
<dbReference type="AlphaFoldDB" id="A0A7W8AAG4"/>
<comment type="caution">
    <text evidence="2">The sequence shown here is derived from an EMBL/GenBank/DDBJ whole genome shotgun (WGS) entry which is preliminary data.</text>
</comment>
<proteinExistence type="predicted"/>
<dbReference type="RefSeq" id="WP_312896632.1">
    <property type="nucleotide sequence ID" value="NZ_JACHIN010000011.1"/>
</dbReference>
<keyword evidence="1" id="KW-1133">Transmembrane helix</keyword>
<evidence type="ECO:0000256" key="1">
    <source>
        <dbReference type="SAM" id="Phobius"/>
    </source>
</evidence>
<sequence length="478" mass="47923">MSVAFGRMVRAEWTKFRTVRAWVAGLAAGLLAIFVLAVATAAGSTTSCGVNDTVVACPVPPAGPDGQAVQDTFAFVHRELSGDGSVTVRVASLRGALPWAKAGLLIKDGTRPGASYAAVMVTAGHGTRLQHDFTQDRAGSPGAAPRWLRLTRTGQQVSGAESADGREWRTLGTVRPAGLGARARVGMFVASPDDQTVRYADLGGVIARAHPVAATGVFDHLTLQGDSPGPAWTPSGIGGVSEAGGVYTVSGGGDIAPLGARGGATLQQLLTGVVLALIAVIVVATVFVTAEYRRGLIAASLLAGPRRGLLPAAKAVVAGAVTFAGALAALTASALVGLPILRANGNVVLPVPAATQVGVVAGTAAQVALTAVLAVGLGAWLRRAAPAVIVAVAAVVLPYVLATTSLLAPPVGQWLLRLTPAAGFAVQQSVPSYAHVPGGGLPQEGDFPLPGWAGLAVLAAYAALALALGSRRLGRGDA</sequence>
<reference evidence="2 3" key="1">
    <citation type="submission" date="2020-08" db="EMBL/GenBank/DDBJ databases">
        <title>Genomic Encyclopedia of Type Strains, Phase IV (KMG-IV): sequencing the most valuable type-strain genomes for metagenomic binning, comparative biology and taxonomic classification.</title>
        <authorList>
            <person name="Goeker M."/>
        </authorList>
    </citation>
    <scope>NUCLEOTIDE SEQUENCE [LARGE SCALE GENOMIC DNA]</scope>
    <source>
        <strain evidence="2 3">DSM 45385</strain>
    </source>
</reference>
<dbReference type="Gene3D" id="2.60.120.200">
    <property type="match status" value="1"/>
</dbReference>
<keyword evidence="1" id="KW-0472">Membrane</keyword>
<evidence type="ECO:0000313" key="2">
    <source>
        <dbReference type="EMBL" id="MBB5081635.1"/>
    </source>
</evidence>
<accession>A0A7W8AAG4</accession>
<feature type="transmembrane region" description="Helical" evidence="1">
    <location>
        <begin position="449"/>
        <end position="468"/>
    </location>
</feature>
<feature type="transmembrane region" description="Helical" evidence="1">
    <location>
        <begin position="353"/>
        <end position="381"/>
    </location>
</feature>
<keyword evidence="1" id="KW-0812">Transmembrane</keyword>
<protein>
    <submittedName>
        <fullName evidence="2">Regulation of enolase protein 1 (Concanavalin A-like superfamily)</fullName>
    </submittedName>
</protein>
<evidence type="ECO:0000313" key="3">
    <source>
        <dbReference type="Proteomes" id="UP000568380"/>
    </source>
</evidence>
<dbReference type="EMBL" id="JACHIN010000011">
    <property type="protein sequence ID" value="MBB5081635.1"/>
    <property type="molecule type" value="Genomic_DNA"/>
</dbReference>
<feature type="transmembrane region" description="Helical" evidence="1">
    <location>
        <begin position="388"/>
        <end position="408"/>
    </location>
</feature>
<feature type="transmembrane region" description="Helical" evidence="1">
    <location>
        <begin position="269"/>
        <end position="290"/>
    </location>
</feature>
<keyword evidence="3" id="KW-1185">Reference proteome</keyword>
<feature type="transmembrane region" description="Helical" evidence="1">
    <location>
        <begin position="315"/>
        <end position="341"/>
    </location>
</feature>
<gene>
    <name evidence="2" type="ORF">HNR40_007130</name>
</gene>